<protein>
    <submittedName>
        <fullName evidence="2">Uncharacterized protein</fullName>
    </submittedName>
</protein>
<dbReference type="HOGENOM" id="CLU_1786775_0_0_1"/>
<dbReference type="GeneID" id="23888294"/>
<reference evidence="2 3" key="1">
    <citation type="journal article" date="2014" name="PLoS Genet.">
        <title>Analysis of the genome and transcriptome of Cryptococcus neoformans var. grubii reveals complex RNA expression and microevolution leading to virulence attenuation.</title>
        <authorList>
            <person name="Janbon G."/>
            <person name="Ormerod K.L."/>
            <person name="Paulet D."/>
            <person name="Byrnes E.J.III."/>
            <person name="Yadav V."/>
            <person name="Chatterjee G."/>
            <person name="Mullapudi N."/>
            <person name="Hon C.C."/>
            <person name="Billmyre R.B."/>
            <person name="Brunel F."/>
            <person name="Bahn Y.S."/>
            <person name="Chen W."/>
            <person name="Chen Y."/>
            <person name="Chow E.W."/>
            <person name="Coppee J.Y."/>
            <person name="Floyd-Averette A."/>
            <person name="Gaillardin C."/>
            <person name="Gerik K.J."/>
            <person name="Goldberg J."/>
            <person name="Gonzalez-Hilarion S."/>
            <person name="Gujja S."/>
            <person name="Hamlin J.L."/>
            <person name="Hsueh Y.P."/>
            <person name="Ianiri G."/>
            <person name="Jones S."/>
            <person name="Kodira C.D."/>
            <person name="Kozubowski L."/>
            <person name="Lam W."/>
            <person name="Marra M."/>
            <person name="Mesner L.D."/>
            <person name="Mieczkowski P.A."/>
            <person name="Moyrand F."/>
            <person name="Nielsen K."/>
            <person name="Proux C."/>
            <person name="Rossignol T."/>
            <person name="Schein J.E."/>
            <person name="Sun S."/>
            <person name="Wollschlaeger C."/>
            <person name="Wood I.A."/>
            <person name="Zeng Q."/>
            <person name="Neuveglise C."/>
            <person name="Newlon C.S."/>
            <person name="Perfect J.R."/>
            <person name="Lodge J.K."/>
            <person name="Idnurm A."/>
            <person name="Stajich J.E."/>
            <person name="Kronstad J.W."/>
            <person name="Sanyal K."/>
            <person name="Heitman J."/>
            <person name="Fraser J.A."/>
            <person name="Cuomo C.A."/>
            <person name="Dietrich F.S."/>
        </authorList>
    </citation>
    <scope>NUCLEOTIDE SEQUENCE [LARGE SCALE GENOMIC DNA]</scope>
    <source>
        <strain evidence="3">H99 / ATCC 208821 / CBS 10515 / FGSC 9487</strain>
    </source>
</reference>
<evidence type="ECO:0000313" key="2">
    <source>
        <dbReference type="EMBL" id="AFR97291.1"/>
    </source>
</evidence>
<proteinExistence type="predicted"/>
<organism evidence="2 3">
    <name type="scientific">Cryptococcus neoformans (strain H99 / ATCC 208821 / CBS 10515 / FGSC 9487)</name>
    <name type="common">Cryptococcus neoformans var. grubii serotype A</name>
    <dbReference type="NCBI Taxonomy" id="235443"/>
    <lineage>
        <taxon>Eukaryota</taxon>
        <taxon>Fungi</taxon>
        <taxon>Dikarya</taxon>
        <taxon>Basidiomycota</taxon>
        <taxon>Agaricomycotina</taxon>
        <taxon>Tremellomycetes</taxon>
        <taxon>Tremellales</taxon>
        <taxon>Cryptococcaceae</taxon>
        <taxon>Cryptococcus</taxon>
        <taxon>Cryptococcus neoformans species complex</taxon>
    </lineage>
</organism>
<evidence type="ECO:0000313" key="3">
    <source>
        <dbReference type="Proteomes" id="UP000010091"/>
    </source>
</evidence>
<keyword evidence="3" id="KW-1185">Reference proteome</keyword>
<gene>
    <name evidence="2" type="ORF">CNAG_04922</name>
</gene>
<dbReference type="RefSeq" id="XP_012052303.1">
    <property type="nucleotide sequence ID" value="XM_012196913.1"/>
</dbReference>
<name>J9VV44_CRYN9</name>
<accession>J9VV44</accession>
<feature type="compositionally biased region" description="Low complexity" evidence="1">
    <location>
        <begin position="40"/>
        <end position="72"/>
    </location>
</feature>
<feature type="region of interest" description="Disordered" evidence="1">
    <location>
        <begin position="1"/>
        <end position="92"/>
    </location>
</feature>
<dbReference type="AlphaFoldDB" id="J9VV44"/>
<dbReference type="VEuPathDB" id="FungiDB:CNAG_04922"/>
<dbReference type="PHI-base" id="PHI:9424"/>
<evidence type="ECO:0000256" key="1">
    <source>
        <dbReference type="SAM" id="MobiDB-lite"/>
    </source>
</evidence>
<dbReference type="KEGG" id="cng:CNAG_04922"/>
<feature type="region of interest" description="Disordered" evidence="1">
    <location>
        <begin position="125"/>
        <end position="145"/>
    </location>
</feature>
<sequence>MSSSTERQINATEQANNKRRSNMAVDVVLPSQKSHKKMKLSTTLPSPTSSPDSSSLPNDNTSSTTDRSPSTTHNPNPAASHIGSPVSSPTGSHISVASLLEYPMDGPEPVSLESLYVDNASFNFEDEAGNDGNVEAQGGLCKERG</sequence>
<dbReference type="EMBL" id="CP003829">
    <property type="protein sequence ID" value="AFR97291.1"/>
    <property type="molecule type" value="Genomic_DNA"/>
</dbReference>
<feature type="compositionally biased region" description="Polar residues" evidence="1">
    <location>
        <begin position="1"/>
        <end position="15"/>
    </location>
</feature>
<dbReference type="Proteomes" id="UP000010091">
    <property type="component" value="Chromosome 10"/>
</dbReference>